<feature type="domain" description="Glycoside hydrolase family 3 C-terminal" evidence="9">
    <location>
        <begin position="396"/>
        <end position="563"/>
    </location>
</feature>
<dbReference type="InterPro" id="IPR017853">
    <property type="entry name" value="GH"/>
</dbReference>
<keyword evidence="5 6" id="KW-0326">Glycosidase</keyword>
<dbReference type="SUPFAM" id="SSF51445">
    <property type="entry name" value="(Trans)glycosidases"/>
    <property type="match status" value="1"/>
</dbReference>
<dbReference type="Pfam" id="PF00933">
    <property type="entry name" value="Glyco_hydro_3"/>
    <property type="match status" value="1"/>
</dbReference>
<proteinExistence type="inferred from homology"/>
<organism evidence="10 11">
    <name type="scientific">Mucilaginibacter aquatilis</name>
    <dbReference type="NCBI Taxonomy" id="1517760"/>
    <lineage>
        <taxon>Bacteria</taxon>
        <taxon>Pseudomonadati</taxon>
        <taxon>Bacteroidota</taxon>
        <taxon>Sphingobacteriia</taxon>
        <taxon>Sphingobacteriales</taxon>
        <taxon>Sphingobacteriaceae</taxon>
        <taxon>Mucilaginibacter</taxon>
    </lineage>
</organism>
<dbReference type="InterPro" id="IPR050226">
    <property type="entry name" value="NagZ_Beta-hexosaminidase"/>
</dbReference>
<dbReference type="RefSeq" id="WP_157543043.1">
    <property type="nucleotide sequence ID" value="NZ_WQLA01000007.1"/>
</dbReference>
<dbReference type="Proteomes" id="UP000434850">
    <property type="component" value="Unassembled WGS sequence"/>
</dbReference>
<feature type="signal peptide" evidence="7">
    <location>
        <begin position="1"/>
        <end position="20"/>
    </location>
</feature>
<name>A0A6I4IBW6_9SPHI</name>
<dbReference type="PANTHER" id="PTHR30480:SF13">
    <property type="entry name" value="BETA-HEXOSAMINIDASE"/>
    <property type="match status" value="1"/>
</dbReference>
<dbReference type="Pfam" id="PF01915">
    <property type="entry name" value="Glyco_hydro_3_C"/>
    <property type="match status" value="1"/>
</dbReference>
<feature type="domain" description="Glycoside hydrolase family 3 N-terminal" evidence="8">
    <location>
        <begin position="80"/>
        <end position="356"/>
    </location>
</feature>
<dbReference type="AlphaFoldDB" id="A0A6I4IBW6"/>
<evidence type="ECO:0000259" key="9">
    <source>
        <dbReference type="Pfam" id="PF01915"/>
    </source>
</evidence>
<gene>
    <name evidence="10" type="ORF">GO816_16435</name>
</gene>
<evidence type="ECO:0000256" key="4">
    <source>
        <dbReference type="ARBA" id="ARBA00022801"/>
    </source>
</evidence>
<evidence type="ECO:0000256" key="6">
    <source>
        <dbReference type="RuleBase" id="RU361161"/>
    </source>
</evidence>
<evidence type="ECO:0000256" key="5">
    <source>
        <dbReference type="ARBA" id="ARBA00023295"/>
    </source>
</evidence>
<evidence type="ECO:0000256" key="2">
    <source>
        <dbReference type="ARBA" id="ARBA00005336"/>
    </source>
</evidence>
<reference evidence="10 11" key="1">
    <citation type="submission" date="2019-12" db="EMBL/GenBank/DDBJ databases">
        <title>Mucilaginibacter sp. HME9299 genome sequencing and assembly.</title>
        <authorList>
            <person name="Kang H."/>
            <person name="Kim H."/>
            <person name="Joh K."/>
        </authorList>
    </citation>
    <scope>NUCLEOTIDE SEQUENCE [LARGE SCALE GENOMIC DNA]</scope>
    <source>
        <strain evidence="10 11">HME9299</strain>
    </source>
</reference>
<keyword evidence="11" id="KW-1185">Reference proteome</keyword>
<dbReference type="Gene3D" id="3.40.50.1700">
    <property type="entry name" value="Glycoside hydrolase family 3 C-terminal domain"/>
    <property type="match status" value="1"/>
</dbReference>
<dbReference type="GO" id="GO:0009254">
    <property type="term" value="P:peptidoglycan turnover"/>
    <property type="evidence" value="ECO:0007669"/>
    <property type="project" value="TreeGrafter"/>
</dbReference>
<evidence type="ECO:0000259" key="8">
    <source>
        <dbReference type="Pfam" id="PF00933"/>
    </source>
</evidence>
<dbReference type="GO" id="GO:0004563">
    <property type="term" value="F:beta-N-acetylhexosaminidase activity"/>
    <property type="evidence" value="ECO:0007669"/>
    <property type="project" value="UniProtKB-EC"/>
</dbReference>
<dbReference type="GO" id="GO:0005975">
    <property type="term" value="P:carbohydrate metabolic process"/>
    <property type="evidence" value="ECO:0007669"/>
    <property type="project" value="InterPro"/>
</dbReference>
<sequence>MKYKILAAILLSGVSLRAQVASVDGWKKLTLREKIGQTMIMLPDRKMELQLGNGSLPGFFKRYPVTGFFMGWKLFQGVDTKDKISFIKQAATAYQQASTQPLIFQQDYEHGVALPGMTGMPYEMAIGAANSPQLTYNYGKTLAMESRSVGIQWVLHPMADLNLNPLNPIVNVRGISDDPDRAIRLLSRQVKGLQYNGVAATIKHFPGDGVDYRDQHLTTTTNSLTMSEWYRYHGKVFQALIDSGVAAIMPGHITLPAYQKQKLNGFLPPATLSHELLTGLLKNEMHFKGVIISDAMTMGGFRGWFPNQLEGEIASFKAGVDVLLWPSYSFMDTLEARIKRNEIPMSRLDDAVSRIWAMKVRYNAATAKRQLIKPMSIGDKAFARATSDSICAAAVTLVRDRDKSLPLSKNVKKILVVGVVPQSRKGGDGGLAVLKNFATQLGQKGYHVDFQHNLLYENQGWDEQVSKQYDKVIFAVVRQPHTPFGPLQLYDDEAQSAWAVNAMPKSKVIVISFGSPYILNEYFERVNTCINAYSNNEEMHNAVIKVLTGEAKANGTSPVNLQNNAFKKYSTIE</sequence>
<comment type="caution">
    <text evidence="10">The sequence shown here is derived from an EMBL/GenBank/DDBJ whole genome shotgun (WGS) entry which is preliminary data.</text>
</comment>
<dbReference type="Gene3D" id="3.20.20.300">
    <property type="entry name" value="Glycoside hydrolase, family 3, N-terminal domain"/>
    <property type="match status" value="1"/>
</dbReference>
<evidence type="ECO:0000256" key="1">
    <source>
        <dbReference type="ARBA" id="ARBA00001231"/>
    </source>
</evidence>
<evidence type="ECO:0000313" key="11">
    <source>
        <dbReference type="Proteomes" id="UP000434850"/>
    </source>
</evidence>
<keyword evidence="4 6" id="KW-0378">Hydrolase</keyword>
<protein>
    <recommendedName>
        <fullName evidence="3">beta-N-acetylhexosaminidase</fullName>
        <ecNumber evidence="3">3.2.1.52</ecNumber>
    </recommendedName>
</protein>
<comment type="similarity">
    <text evidence="2 6">Belongs to the glycosyl hydrolase 3 family.</text>
</comment>
<dbReference type="SUPFAM" id="SSF52279">
    <property type="entry name" value="Beta-D-glucan exohydrolase, C-terminal domain"/>
    <property type="match status" value="1"/>
</dbReference>
<feature type="chain" id="PRO_5026290941" description="beta-N-acetylhexosaminidase" evidence="7">
    <location>
        <begin position="21"/>
        <end position="573"/>
    </location>
</feature>
<dbReference type="InterPro" id="IPR002772">
    <property type="entry name" value="Glyco_hydro_3_C"/>
</dbReference>
<evidence type="ECO:0000256" key="3">
    <source>
        <dbReference type="ARBA" id="ARBA00012663"/>
    </source>
</evidence>
<dbReference type="InterPro" id="IPR036881">
    <property type="entry name" value="Glyco_hydro_3_C_sf"/>
</dbReference>
<evidence type="ECO:0000313" key="10">
    <source>
        <dbReference type="EMBL" id="MVN92725.1"/>
    </source>
</evidence>
<dbReference type="OrthoDB" id="9805821at2"/>
<evidence type="ECO:0000256" key="7">
    <source>
        <dbReference type="SAM" id="SignalP"/>
    </source>
</evidence>
<dbReference type="PROSITE" id="PS00775">
    <property type="entry name" value="GLYCOSYL_HYDROL_F3"/>
    <property type="match status" value="1"/>
</dbReference>
<dbReference type="EMBL" id="WQLA01000007">
    <property type="protein sequence ID" value="MVN92725.1"/>
    <property type="molecule type" value="Genomic_DNA"/>
</dbReference>
<dbReference type="InterPro" id="IPR036962">
    <property type="entry name" value="Glyco_hydro_3_N_sf"/>
</dbReference>
<dbReference type="PANTHER" id="PTHR30480">
    <property type="entry name" value="BETA-HEXOSAMINIDASE-RELATED"/>
    <property type="match status" value="1"/>
</dbReference>
<keyword evidence="7" id="KW-0732">Signal</keyword>
<dbReference type="EC" id="3.2.1.52" evidence="3"/>
<dbReference type="InterPro" id="IPR001764">
    <property type="entry name" value="Glyco_hydro_3_N"/>
</dbReference>
<accession>A0A6I4IBW6</accession>
<comment type="catalytic activity">
    <reaction evidence="1">
        <text>Hydrolysis of terminal non-reducing N-acetyl-D-hexosamine residues in N-acetyl-beta-D-hexosaminides.</text>
        <dbReference type="EC" id="3.2.1.52"/>
    </reaction>
</comment>
<dbReference type="InterPro" id="IPR019800">
    <property type="entry name" value="Glyco_hydro_3_AS"/>
</dbReference>